<reference evidence="6" key="1">
    <citation type="submission" date="2024-06" db="EMBL/GenBank/DDBJ databases">
        <authorList>
            <person name="Liu X."/>
            <person name="Lenzi L."/>
            <person name="Haldenby T S."/>
            <person name="Uol C."/>
        </authorList>
    </citation>
    <scope>NUCLEOTIDE SEQUENCE</scope>
</reference>
<protein>
    <recommendedName>
        <fullName evidence="8">Tetraspanin</fullName>
    </recommendedName>
</protein>
<sequence>MDVNTTSGGIDKIPRTRRNFPSKIVLIVGSGVCVIIGFTIFTIGCLLTWSETLVEGYVKKQMKNYLEAIKMGGNKDARVHILEGLLEYTMPMGQSLFWVGLSMMGVCSAGLYGAISRKRFALFVVSAILFAKVCTLLVILIAYHANPKAVLENSRKITRDKLLRYRQMYSADPDSLLLGMMMPDMKCCGLDGGEDFAGSLKFNRRMNTGTKEIHLRYPVVCCKMNEHYKPIYDSCPELFDESNSNIQKGCWPIIQSRLQYAYSRIAILVSITTLFEFFIACLGIYITMWI</sequence>
<gene>
    <name evidence="6" type="ORF">CDAUBV1_LOCUS184</name>
</gene>
<feature type="transmembrane region" description="Helical" evidence="5">
    <location>
        <begin position="122"/>
        <end position="145"/>
    </location>
</feature>
<comment type="subcellular location">
    <subcellularLocation>
        <location evidence="1">Membrane</location>
        <topology evidence="1">Multi-pass membrane protein</topology>
    </subcellularLocation>
</comment>
<dbReference type="AlphaFoldDB" id="A0AAV2SZQ0"/>
<dbReference type="GO" id="GO:0016020">
    <property type="term" value="C:membrane"/>
    <property type="evidence" value="ECO:0007669"/>
    <property type="project" value="UniProtKB-SubCell"/>
</dbReference>
<keyword evidence="4 5" id="KW-0472">Membrane</keyword>
<evidence type="ECO:0000313" key="7">
    <source>
        <dbReference type="Proteomes" id="UP001497525"/>
    </source>
</evidence>
<dbReference type="EMBL" id="CAXLJL010000001">
    <property type="protein sequence ID" value="CAL5129239.1"/>
    <property type="molecule type" value="Genomic_DNA"/>
</dbReference>
<dbReference type="InterPro" id="IPR018499">
    <property type="entry name" value="Tetraspanin/Peripherin"/>
</dbReference>
<dbReference type="InterPro" id="IPR008952">
    <property type="entry name" value="Tetraspanin_EC2_sf"/>
</dbReference>
<dbReference type="Pfam" id="PF00335">
    <property type="entry name" value="Tetraspanin"/>
    <property type="match status" value="1"/>
</dbReference>
<organism evidence="6 7">
    <name type="scientific">Calicophoron daubneyi</name>
    <name type="common">Rumen fluke</name>
    <name type="synonym">Paramphistomum daubneyi</name>
    <dbReference type="NCBI Taxonomy" id="300641"/>
    <lineage>
        <taxon>Eukaryota</taxon>
        <taxon>Metazoa</taxon>
        <taxon>Spiralia</taxon>
        <taxon>Lophotrochozoa</taxon>
        <taxon>Platyhelminthes</taxon>
        <taxon>Trematoda</taxon>
        <taxon>Digenea</taxon>
        <taxon>Plagiorchiida</taxon>
        <taxon>Pronocephalata</taxon>
        <taxon>Paramphistomoidea</taxon>
        <taxon>Paramphistomidae</taxon>
        <taxon>Calicophoron</taxon>
    </lineage>
</organism>
<dbReference type="CDD" id="cd03156">
    <property type="entry name" value="uroplakin_I_like_LEL"/>
    <property type="match status" value="1"/>
</dbReference>
<evidence type="ECO:0000256" key="4">
    <source>
        <dbReference type="ARBA" id="ARBA00023136"/>
    </source>
</evidence>
<feature type="transmembrane region" description="Helical" evidence="5">
    <location>
        <begin position="95"/>
        <end position="115"/>
    </location>
</feature>
<evidence type="ECO:0000313" key="6">
    <source>
        <dbReference type="EMBL" id="CAL5129239.1"/>
    </source>
</evidence>
<evidence type="ECO:0000256" key="3">
    <source>
        <dbReference type="ARBA" id="ARBA00022989"/>
    </source>
</evidence>
<comment type="caution">
    <text evidence="6">The sequence shown here is derived from an EMBL/GenBank/DDBJ whole genome shotgun (WGS) entry which is preliminary data.</text>
</comment>
<proteinExistence type="predicted"/>
<feature type="transmembrane region" description="Helical" evidence="5">
    <location>
        <begin position="265"/>
        <end position="286"/>
    </location>
</feature>
<keyword evidence="2 5" id="KW-0812">Transmembrane</keyword>
<dbReference type="Proteomes" id="UP001497525">
    <property type="component" value="Unassembled WGS sequence"/>
</dbReference>
<evidence type="ECO:0008006" key="8">
    <source>
        <dbReference type="Google" id="ProtNLM"/>
    </source>
</evidence>
<name>A0AAV2SZQ0_CALDB</name>
<evidence type="ECO:0000256" key="5">
    <source>
        <dbReference type="SAM" id="Phobius"/>
    </source>
</evidence>
<dbReference type="SUPFAM" id="SSF48652">
    <property type="entry name" value="Tetraspanin"/>
    <property type="match status" value="1"/>
</dbReference>
<feature type="transmembrane region" description="Helical" evidence="5">
    <location>
        <begin position="24"/>
        <end position="49"/>
    </location>
</feature>
<evidence type="ECO:0000256" key="2">
    <source>
        <dbReference type="ARBA" id="ARBA00022692"/>
    </source>
</evidence>
<keyword evidence="3 5" id="KW-1133">Transmembrane helix</keyword>
<evidence type="ECO:0000256" key="1">
    <source>
        <dbReference type="ARBA" id="ARBA00004141"/>
    </source>
</evidence>
<accession>A0AAV2SZQ0</accession>